<dbReference type="Proteomes" id="UP000772618">
    <property type="component" value="Unassembled WGS sequence"/>
</dbReference>
<dbReference type="PROSITE" id="PS51257">
    <property type="entry name" value="PROKAR_LIPOPROTEIN"/>
    <property type="match status" value="1"/>
</dbReference>
<evidence type="ECO:0000313" key="2">
    <source>
        <dbReference type="EMBL" id="MBT1705255.1"/>
    </source>
</evidence>
<name>A0ABS5VUY7_9BACT</name>
<dbReference type="EMBL" id="JAHESD010000050">
    <property type="protein sequence ID" value="MBT1705255.1"/>
    <property type="molecule type" value="Genomic_DNA"/>
</dbReference>
<protein>
    <recommendedName>
        <fullName evidence="4">DUF4837 family protein</fullName>
    </recommendedName>
</protein>
<evidence type="ECO:0000256" key="1">
    <source>
        <dbReference type="SAM" id="MobiDB-lite"/>
    </source>
</evidence>
<evidence type="ECO:0000313" key="3">
    <source>
        <dbReference type="Proteomes" id="UP000772618"/>
    </source>
</evidence>
<gene>
    <name evidence="2" type="ORF">KK060_18320</name>
</gene>
<evidence type="ECO:0008006" key="4">
    <source>
        <dbReference type="Google" id="ProtNLM"/>
    </source>
</evidence>
<reference evidence="2 3" key="1">
    <citation type="submission" date="2021-05" db="EMBL/GenBank/DDBJ databases">
        <title>A Polyphasic approach of four new species of the genus Ohtaekwangia: Ohtaekwangia histidinii sp. nov., Ohtaekwangia cretensis sp. nov., Ohtaekwangia indiensis sp. nov., Ohtaekwangia reichenbachii sp. nov. from diverse environment.</title>
        <authorList>
            <person name="Octaviana S."/>
        </authorList>
    </citation>
    <scope>NUCLEOTIDE SEQUENCE [LARGE SCALE GENOMIC DNA]</scope>
    <source>
        <strain evidence="2 3">PWU20</strain>
    </source>
</reference>
<organism evidence="2 3">
    <name type="scientific">Chryseosolibacter indicus</name>
    <dbReference type="NCBI Taxonomy" id="2782351"/>
    <lineage>
        <taxon>Bacteria</taxon>
        <taxon>Pseudomonadati</taxon>
        <taxon>Bacteroidota</taxon>
        <taxon>Cytophagia</taxon>
        <taxon>Cytophagales</taxon>
        <taxon>Chryseotaleaceae</taxon>
        <taxon>Chryseosolibacter</taxon>
    </lineage>
</organism>
<proteinExistence type="predicted"/>
<sequence length="333" mass="38040">MTRAFYVIIGIVTLLASSCTQRTVCPAYQSAFIYDRNELRKKFSYFQEDSTPKVLVASKTKYLVAEPTPYRKKLRSIQTVEAKRIFVAVPDSISGVGKDSVAAEDLDRAARSVIDTIMVVDVPAKEAIEKKAEDSVYVISKDREVRLLKYNMPDSLKYDDILKKYVAEKPKYYVEEVGFNTEQDNYMWYLRHSLVLPDVRLAKLQAANAKAGEGKKAQSEKKGFFGFFKNLFKKKDKADIDSAELDIPGDDEFDYIDTTETVVPVKPVQRKQKRNELKADEQDENVEPTTEAINPAKPDKKKKKSKKDKTEKTTTPQQPQQEKKKEEDDDDGF</sequence>
<accession>A0ABS5VUY7</accession>
<keyword evidence="3" id="KW-1185">Reference proteome</keyword>
<comment type="caution">
    <text evidence="2">The sequence shown here is derived from an EMBL/GenBank/DDBJ whole genome shotgun (WGS) entry which is preliminary data.</text>
</comment>
<dbReference type="RefSeq" id="WP_254155209.1">
    <property type="nucleotide sequence ID" value="NZ_JAHESD010000050.1"/>
</dbReference>
<feature type="region of interest" description="Disordered" evidence="1">
    <location>
        <begin position="267"/>
        <end position="333"/>
    </location>
</feature>